<evidence type="ECO:0000259" key="1">
    <source>
        <dbReference type="Pfam" id="PF19431"/>
    </source>
</evidence>
<dbReference type="Proteomes" id="UP000036403">
    <property type="component" value="Unassembled WGS sequence"/>
</dbReference>
<dbReference type="PaxDb" id="67767-A0A0J7JUN0"/>
<dbReference type="InterPro" id="IPR045801">
    <property type="entry name" value="MEKK4_N"/>
</dbReference>
<dbReference type="Pfam" id="PF19431">
    <property type="entry name" value="MEKK4_N"/>
    <property type="match status" value="1"/>
</dbReference>
<organism evidence="2 3">
    <name type="scientific">Lasius niger</name>
    <name type="common">Black garden ant</name>
    <dbReference type="NCBI Taxonomy" id="67767"/>
    <lineage>
        <taxon>Eukaryota</taxon>
        <taxon>Metazoa</taxon>
        <taxon>Ecdysozoa</taxon>
        <taxon>Arthropoda</taxon>
        <taxon>Hexapoda</taxon>
        <taxon>Insecta</taxon>
        <taxon>Pterygota</taxon>
        <taxon>Neoptera</taxon>
        <taxon>Endopterygota</taxon>
        <taxon>Hymenoptera</taxon>
        <taxon>Apocrita</taxon>
        <taxon>Aculeata</taxon>
        <taxon>Formicoidea</taxon>
        <taxon>Formicidae</taxon>
        <taxon>Formicinae</taxon>
        <taxon>Lasius</taxon>
        <taxon>Lasius</taxon>
    </lineage>
</organism>
<evidence type="ECO:0000313" key="2">
    <source>
        <dbReference type="EMBL" id="KMQ81867.1"/>
    </source>
</evidence>
<gene>
    <name evidence="2" type="ORF">RF55_24925</name>
</gene>
<keyword evidence="2" id="KW-0418">Kinase</keyword>
<name>A0A0J7JUN0_LASNI</name>
<feature type="domain" description="Mitogen-activated protein kinase kinase kinase N-terminal" evidence="1">
    <location>
        <begin position="94"/>
        <end position="221"/>
    </location>
</feature>
<dbReference type="EMBL" id="LBMM01030762">
    <property type="protein sequence ID" value="KMQ81867.1"/>
    <property type="molecule type" value="Genomic_DNA"/>
</dbReference>
<dbReference type="AlphaFoldDB" id="A0A0J7JUN0"/>
<sequence>MAITSQERFPEEFGEQYLLLLRPEDALVWFGEVVPVTLREQTIDLKRGQVRLCASGSQALPEARRAFLDAVDMHVDLLQESRSNIHKVNTRLLEIRRVAYKLSNTFMNSVEVIRKQTKGKDCQELILKCFVFATEFGQRSLLYMDSNRRQMNNLKLTKLALDWVSFICDDCVASDRKTFRWAVLALEFAMRMTRGRHILALGEDEYAKLRTWVGGCMALLISHFDIMGARSN</sequence>
<accession>A0A0J7JUN0</accession>
<proteinExistence type="predicted"/>
<dbReference type="STRING" id="67767.A0A0J7JUN0"/>
<keyword evidence="3" id="KW-1185">Reference proteome</keyword>
<dbReference type="OrthoDB" id="1043025at2759"/>
<evidence type="ECO:0000313" key="3">
    <source>
        <dbReference type="Proteomes" id="UP000036403"/>
    </source>
</evidence>
<reference evidence="2 3" key="1">
    <citation type="submission" date="2015-04" db="EMBL/GenBank/DDBJ databases">
        <title>Lasius niger genome sequencing.</title>
        <authorList>
            <person name="Konorov E.A."/>
            <person name="Nikitin M.A."/>
            <person name="Kirill M.V."/>
            <person name="Chang P."/>
        </authorList>
    </citation>
    <scope>NUCLEOTIDE SEQUENCE [LARGE SCALE GENOMIC DNA]</scope>
    <source>
        <tissue evidence="2">Whole</tissue>
    </source>
</reference>
<keyword evidence="2" id="KW-0808">Transferase</keyword>
<dbReference type="GO" id="GO:0000165">
    <property type="term" value="P:MAPK cascade"/>
    <property type="evidence" value="ECO:0007669"/>
    <property type="project" value="InterPro"/>
</dbReference>
<comment type="caution">
    <text evidence="2">The sequence shown here is derived from an EMBL/GenBank/DDBJ whole genome shotgun (WGS) entry which is preliminary data.</text>
</comment>
<feature type="non-terminal residue" evidence="2">
    <location>
        <position position="232"/>
    </location>
</feature>
<dbReference type="GO" id="GO:0016301">
    <property type="term" value="F:kinase activity"/>
    <property type="evidence" value="ECO:0007669"/>
    <property type="project" value="UniProtKB-KW"/>
</dbReference>
<protein>
    <submittedName>
        <fullName evidence="2">Ste ste11 ssk protein kinase</fullName>
    </submittedName>
</protein>